<comment type="function">
    <text evidence="1">Thiol-specific peroxidase that catalyzes the reduction of hydrogen peroxide and organic hydroperoxides to water and alcohols, respectively. Plays a role in cell protection against oxidative stress by detoxifying peroxides and as sensor of hydrogen peroxide-mediated signaling events.</text>
</comment>
<dbReference type="Pfam" id="PF00578">
    <property type="entry name" value="AhpC-TSA"/>
    <property type="match status" value="1"/>
</dbReference>
<dbReference type="InterPro" id="IPR036249">
    <property type="entry name" value="Thioredoxin-like_sf"/>
</dbReference>
<evidence type="ECO:0000256" key="11">
    <source>
        <dbReference type="ARBA" id="ARBA00049091"/>
    </source>
</evidence>
<feature type="domain" description="Thioredoxin" evidence="12">
    <location>
        <begin position="43"/>
        <end position="216"/>
    </location>
</feature>
<dbReference type="GO" id="GO:0008379">
    <property type="term" value="F:thioredoxin peroxidase activity"/>
    <property type="evidence" value="ECO:0007669"/>
    <property type="project" value="TreeGrafter"/>
</dbReference>
<evidence type="ECO:0000256" key="3">
    <source>
        <dbReference type="ARBA" id="ARBA00022559"/>
    </source>
</evidence>
<dbReference type="OrthoDB" id="9809746at2"/>
<dbReference type="GO" id="GO:0045454">
    <property type="term" value="P:cell redox homeostasis"/>
    <property type="evidence" value="ECO:0007669"/>
    <property type="project" value="TreeGrafter"/>
</dbReference>
<keyword evidence="6" id="KW-1015">Disulfide bond</keyword>
<dbReference type="InterPro" id="IPR013766">
    <property type="entry name" value="Thioredoxin_domain"/>
</dbReference>
<keyword evidence="14" id="KW-1185">Reference proteome</keyword>
<dbReference type="PROSITE" id="PS51352">
    <property type="entry name" value="THIOREDOXIN_2"/>
    <property type="match status" value="1"/>
</dbReference>
<sequence>MTTLRDQTTTQFAKLQQANPEFADQIESLLNRARDFGEGNDAIAVGQPAPSFVLPNANGELIELSDLLADGPVVIMFYRGSWCPYCNLQLRAMQDRLAEIAEFGGQLIAVSPEFPDGSLSLIEKAELQFTVLSDQSAQVSSQYGVAWEVPELILDHMQNDRGLELTKINDGSGNVLPIPATFVVSRDGVVRWRYVNVDYRHRAEPDDVIAALRGLE</sequence>
<evidence type="ECO:0000313" key="13">
    <source>
        <dbReference type="EMBL" id="TWU16065.1"/>
    </source>
</evidence>
<name>A0A5C6BVK4_9BACT</name>
<dbReference type="InterPro" id="IPR000866">
    <property type="entry name" value="AhpC/TSA"/>
</dbReference>
<accession>A0A5C6BVK4</accession>
<evidence type="ECO:0000256" key="8">
    <source>
        <dbReference type="ARBA" id="ARBA00032824"/>
    </source>
</evidence>
<reference evidence="13 14" key="1">
    <citation type="journal article" date="2020" name="Antonie Van Leeuwenhoek">
        <title>Rhodopirellula heiligendammensis sp. nov., Rhodopirellula pilleata sp. nov., and Rhodopirellula solitaria sp. nov. isolated from natural or artificial marine surfaces in Northern Germany and California, USA, and emended description of the genus Rhodopirellula.</title>
        <authorList>
            <person name="Kallscheuer N."/>
            <person name="Wiegand S."/>
            <person name="Jogler M."/>
            <person name="Boedeker C."/>
            <person name="Peeters S.H."/>
            <person name="Rast P."/>
            <person name="Heuer A."/>
            <person name="Jetten M.S.M."/>
            <person name="Rohde M."/>
            <person name="Jogler C."/>
        </authorList>
    </citation>
    <scope>NUCLEOTIDE SEQUENCE [LARGE SCALE GENOMIC DNA]</scope>
    <source>
        <strain evidence="13 14">Poly21</strain>
    </source>
</reference>
<evidence type="ECO:0000256" key="6">
    <source>
        <dbReference type="ARBA" id="ARBA00023157"/>
    </source>
</evidence>
<evidence type="ECO:0000256" key="2">
    <source>
        <dbReference type="ARBA" id="ARBA00013017"/>
    </source>
</evidence>
<keyword evidence="3" id="KW-0575">Peroxidase</keyword>
<dbReference type="CDD" id="cd02970">
    <property type="entry name" value="PRX_like2"/>
    <property type="match status" value="1"/>
</dbReference>
<proteinExistence type="inferred from homology"/>
<evidence type="ECO:0000259" key="12">
    <source>
        <dbReference type="PROSITE" id="PS51352"/>
    </source>
</evidence>
<dbReference type="SUPFAM" id="SSF52833">
    <property type="entry name" value="Thioredoxin-like"/>
    <property type="match status" value="1"/>
</dbReference>
<evidence type="ECO:0000313" key="14">
    <source>
        <dbReference type="Proteomes" id="UP000319908"/>
    </source>
</evidence>
<comment type="catalytic activity">
    <reaction evidence="11">
        <text>a hydroperoxide + [thioredoxin]-dithiol = an alcohol + [thioredoxin]-disulfide + H2O</text>
        <dbReference type="Rhea" id="RHEA:62620"/>
        <dbReference type="Rhea" id="RHEA-COMP:10698"/>
        <dbReference type="Rhea" id="RHEA-COMP:10700"/>
        <dbReference type="ChEBI" id="CHEBI:15377"/>
        <dbReference type="ChEBI" id="CHEBI:29950"/>
        <dbReference type="ChEBI" id="CHEBI:30879"/>
        <dbReference type="ChEBI" id="CHEBI:35924"/>
        <dbReference type="ChEBI" id="CHEBI:50058"/>
        <dbReference type="EC" id="1.11.1.24"/>
    </reaction>
</comment>
<dbReference type="EC" id="1.11.1.24" evidence="2"/>
<keyword evidence="4" id="KW-0049">Antioxidant</keyword>
<dbReference type="PANTHER" id="PTHR42801">
    <property type="entry name" value="THIOREDOXIN-DEPENDENT PEROXIDE REDUCTASE"/>
    <property type="match status" value="1"/>
</dbReference>
<comment type="similarity">
    <text evidence="9">Belongs to the peroxiredoxin family. BCP/PrxQ subfamily.</text>
</comment>
<gene>
    <name evidence="13" type="primary">bcp_3</name>
    <name evidence="13" type="ORF">Poly21_32700</name>
</gene>
<evidence type="ECO:0000256" key="9">
    <source>
        <dbReference type="ARBA" id="ARBA00038489"/>
    </source>
</evidence>
<evidence type="ECO:0000256" key="4">
    <source>
        <dbReference type="ARBA" id="ARBA00022862"/>
    </source>
</evidence>
<dbReference type="InterPro" id="IPR050924">
    <property type="entry name" value="Peroxiredoxin_BCP/PrxQ"/>
</dbReference>
<keyword evidence="5" id="KW-0560">Oxidoreductase</keyword>
<protein>
    <recommendedName>
        <fullName evidence="2">thioredoxin-dependent peroxiredoxin</fullName>
        <ecNumber evidence="2">1.11.1.24</ecNumber>
    </recommendedName>
    <alternativeName>
        <fullName evidence="8">Thioredoxin peroxidase</fullName>
    </alternativeName>
    <alternativeName>
        <fullName evidence="10">Thioredoxin-dependent peroxiredoxin Bcp</fullName>
    </alternativeName>
</protein>
<evidence type="ECO:0000256" key="10">
    <source>
        <dbReference type="ARBA" id="ARBA00042639"/>
    </source>
</evidence>
<dbReference type="PANTHER" id="PTHR42801:SF7">
    <property type="entry name" value="SLL1159 PROTEIN"/>
    <property type="match status" value="1"/>
</dbReference>
<dbReference type="RefSeq" id="WP_146407798.1">
    <property type="nucleotide sequence ID" value="NZ_SJPU01000002.1"/>
</dbReference>
<evidence type="ECO:0000256" key="1">
    <source>
        <dbReference type="ARBA" id="ARBA00003330"/>
    </source>
</evidence>
<comment type="caution">
    <text evidence="13">The sequence shown here is derived from an EMBL/GenBank/DDBJ whole genome shotgun (WGS) entry which is preliminary data.</text>
</comment>
<dbReference type="GO" id="GO:0034599">
    <property type="term" value="P:cellular response to oxidative stress"/>
    <property type="evidence" value="ECO:0007669"/>
    <property type="project" value="TreeGrafter"/>
</dbReference>
<dbReference type="Gene3D" id="3.40.30.10">
    <property type="entry name" value="Glutaredoxin"/>
    <property type="match status" value="1"/>
</dbReference>
<evidence type="ECO:0000256" key="7">
    <source>
        <dbReference type="ARBA" id="ARBA00023284"/>
    </source>
</evidence>
<evidence type="ECO:0000256" key="5">
    <source>
        <dbReference type="ARBA" id="ARBA00023002"/>
    </source>
</evidence>
<dbReference type="AlphaFoldDB" id="A0A5C6BVK4"/>
<dbReference type="EMBL" id="SJPU01000002">
    <property type="protein sequence ID" value="TWU16065.1"/>
    <property type="molecule type" value="Genomic_DNA"/>
</dbReference>
<organism evidence="13 14">
    <name type="scientific">Allorhodopirellula heiligendammensis</name>
    <dbReference type="NCBI Taxonomy" id="2714739"/>
    <lineage>
        <taxon>Bacteria</taxon>
        <taxon>Pseudomonadati</taxon>
        <taxon>Planctomycetota</taxon>
        <taxon>Planctomycetia</taxon>
        <taxon>Pirellulales</taxon>
        <taxon>Pirellulaceae</taxon>
        <taxon>Allorhodopirellula</taxon>
    </lineage>
</organism>
<dbReference type="GO" id="GO:0005737">
    <property type="term" value="C:cytoplasm"/>
    <property type="evidence" value="ECO:0007669"/>
    <property type="project" value="TreeGrafter"/>
</dbReference>
<dbReference type="Proteomes" id="UP000319908">
    <property type="component" value="Unassembled WGS sequence"/>
</dbReference>
<keyword evidence="7" id="KW-0676">Redox-active center</keyword>